<dbReference type="InterPro" id="IPR007499">
    <property type="entry name" value="ERF_bacteria_virus"/>
</dbReference>
<keyword evidence="3" id="KW-1185">Reference proteome</keyword>
<evidence type="ECO:0000256" key="1">
    <source>
        <dbReference type="SAM" id="MobiDB-lite"/>
    </source>
</evidence>
<feature type="region of interest" description="Disordered" evidence="1">
    <location>
        <begin position="1"/>
        <end position="42"/>
    </location>
</feature>
<evidence type="ECO:0000313" key="3">
    <source>
        <dbReference type="Proteomes" id="UP001299012"/>
    </source>
</evidence>
<gene>
    <name evidence="2" type="ORF">L0F81_23725</name>
</gene>
<accession>A0ABS9JL40</accession>
<evidence type="ECO:0000313" key="2">
    <source>
        <dbReference type="EMBL" id="MCG0066263.1"/>
    </source>
</evidence>
<reference evidence="2 3" key="1">
    <citation type="submission" date="2022-01" db="EMBL/GenBank/DDBJ databases">
        <title>Draft Genome Sequences of Seven Type Strains of the Genus Streptomyces.</title>
        <authorList>
            <person name="Aziz S."/>
            <person name="Coretto E."/>
            <person name="Chronakova A."/>
            <person name="Sproer C."/>
            <person name="Huber K."/>
            <person name="Nouioui I."/>
            <person name="Gross H."/>
        </authorList>
    </citation>
    <scope>NUCLEOTIDE SEQUENCE [LARGE SCALE GENOMIC DNA]</scope>
    <source>
        <strain evidence="2 3">DSM 41685</strain>
    </source>
</reference>
<dbReference type="RefSeq" id="WP_086699660.1">
    <property type="nucleotide sequence ID" value="NZ_JAKKZF010000102.1"/>
</dbReference>
<organism evidence="2 3">
    <name type="scientific">Streptomyces tricolor</name>
    <dbReference type="NCBI Taxonomy" id="68277"/>
    <lineage>
        <taxon>Bacteria</taxon>
        <taxon>Bacillati</taxon>
        <taxon>Actinomycetota</taxon>
        <taxon>Actinomycetes</taxon>
        <taxon>Kitasatosporales</taxon>
        <taxon>Streptomycetaceae</taxon>
        <taxon>Streptomyces</taxon>
        <taxon>Streptomyces violaceoruber group</taxon>
    </lineage>
</organism>
<comment type="caution">
    <text evidence="2">The sequence shown here is derived from an EMBL/GenBank/DDBJ whole genome shotgun (WGS) entry which is preliminary data.</text>
</comment>
<dbReference type="Pfam" id="PF04404">
    <property type="entry name" value="ERF"/>
    <property type="match status" value="1"/>
</dbReference>
<proteinExistence type="predicted"/>
<dbReference type="EMBL" id="JAKKZF010000102">
    <property type="protein sequence ID" value="MCG0066263.1"/>
    <property type="molecule type" value="Genomic_DNA"/>
</dbReference>
<protein>
    <submittedName>
        <fullName evidence="2">ERF family protein</fullName>
    </submittedName>
</protein>
<name>A0ABS9JL40_9ACTN</name>
<sequence length="259" mass="27511">MGNLRENAAAAAGRTLTNSEPTDEAVEAREAPNLTEPDLGDLTKDADATVSAVIAWSRVMGEVRAIGKRQEFRGGNAGNFNFRGVDLALNAFGPACRKHGVVVAPVKVEPQYRDIGTKAGGTKRECTVLVTYRIYGPGGDYFDTQAAGEASDSGGRSTPKAQSIALRTLLLSAGLVPTEDRDADADHFERAESPVRPATSYLDEICNPHTSAGRLRQIHHELSTTRQLGALVTNEVGDEEPIGQMVVRIGKERAAGGGQ</sequence>
<dbReference type="Proteomes" id="UP001299012">
    <property type="component" value="Unassembled WGS sequence"/>
</dbReference>